<dbReference type="Proteomes" id="UP000049222">
    <property type="component" value="Unassembled WGS sequence"/>
</dbReference>
<feature type="transmembrane region" description="Helical" evidence="1">
    <location>
        <begin position="6"/>
        <end position="23"/>
    </location>
</feature>
<reference evidence="2 3" key="1">
    <citation type="submission" date="2015-07" db="EMBL/GenBank/DDBJ databases">
        <authorList>
            <person name="Noorani M."/>
        </authorList>
    </citation>
    <scope>NUCLEOTIDE SEQUENCE [LARGE SCALE GENOMIC DNA]</scope>
    <source>
        <strain evidence="2 3">CECT 7802</strain>
    </source>
</reference>
<protein>
    <submittedName>
        <fullName evidence="2">Uncharacterized protein</fullName>
    </submittedName>
</protein>
<dbReference type="EMBL" id="CXSU01000012">
    <property type="protein sequence ID" value="CTQ49946.1"/>
    <property type="molecule type" value="Genomic_DNA"/>
</dbReference>
<keyword evidence="3" id="KW-1185">Reference proteome</keyword>
<keyword evidence="1" id="KW-0812">Transmembrane</keyword>
<evidence type="ECO:0000313" key="3">
    <source>
        <dbReference type="Proteomes" id="UP000049222"/>
    </source>
</evidence>
<evidence type="ECO:0000256" key="1">
    <source>
        <dbReference type="SAM" id="Phobius"/>
    </source>
</evidence>
<name>A0A0M6YLL3_9RHOB</name>
<evidence type="ECO:0000313" key="2">
    <source>
        <dbReference type="EMBL" id="CTQ49946.1"/>
    </source>
</evidence>
<keyword evidence="1" id="KW-0472">Membrane</keyword>
<dbReference type="AlphaFoldDB" id="A0A0M6YLL3"/>
<organism evidence="2 3">
    <name type="scientific">Jannaschia donghaensis</name>
    <dbReference type="NCBI Taxonomy" id="420998"/>
    <lineage>
        <taxon>Bacteria</taxon>
        <taxon>Pseudomonadati</taxon>
        <taxon>Pseudomonadota</taxon>
        <taxon>Alphaproteobacteria</taxon>
        <taxon>Rhodobacterales</taxon>
        <taxon>Roseobacteraceae</taxon>
        <taxon>Jannaschia</taxon>
    </lineage>
</organism>
<sequence length="109" mass="11519">MRPFGILIGATFGILALTALVYLNDNYEFATGQIQRAGPYAGKMALMVLALLSGIAALLISALMMIFRRTRPFAVGFVFAFFCVGGMASFLHSSDPALISGLLGLPTAV</sequence>
<accession>A0A0M6YLL3</accession>
<feature type="transmembrane region" description="Helical" evidence="1">
    <location>
        <begin position="73"/>
        <end position="91"/>
    </location>
</feature>
<keyword evidence="1" id="KW-1133">Transmembrane helix</keyword>
<proteinExistence type="predicted"/>
<dbReference type="RefSeq" id="WP_055085072.1">
    <property type="nucleotide sequence ID" value="NZ_CXSU01000012.1"/>
</dbReference>
<dbReference type="STRING" id="420998.JDO7802_01963"/>
<feature type="transmembrane region" description="Helical" evidence="1">
    <location>
        <begin position="44"/>
        <end position="67"/>
    </location>
</feature>
<gene>
    <name evidence="2" type="ORF">JDO7802_01963</name>
</gene>